<sequence>MLKVEKNGIDAMGFYDCRCMITGVSLRAVDATLVVLRRIGSNYLPITLGITGTYDRYGCIDGVHEDLNTELVRRYFFDRYRDTRFFAKDQTRTFDGDALTSDGHIEELLQLIERTHVAIADEMHAEDIYSYSASTVLDGDIVAFALIAQPVWDAIVDAAAAPGGPLTQQFEQLFGTESTAAEIYEGQLPELATAIGQLAAVSDFVETHGLRWAPAPEPSQRYPTGYGGQHGDEIKEFLVQAKYDYQDTPTVLAGLVTYEELIDWIVTS</sequence>
<dbReference type="AlphaFoldDB" id="A0A4R8SU24"/>
<accession>A0A4R8SU24</accession>
<evidence type="ECO:0000313" key="1">
    <source>
        <dbReference type="EMBL" id="TEA03988.1"/>
    </source>
</evidence>
<gene>
    <name evidence="1" type="ORF">CCUG60884_02851</name>
</gene>
<organism evidence="1 2">
    <name type="scientific">Mycobacteroides salmoniphilum</name>
    <dbReference type="NCBI Taxonomy" id="404941"/>
    <lineage>
        <taxon>Bacteria</taxon>
        <taxon>Bacillati</taxon>
        <taxon>Actinomycetota</taxon>
        <taxon>Actinomycetes</taxon>
        <taxon>Mycobacteriales</taxon>
        <taxon>Mycobacteriaceae</taxon>
        <taxon>Mycobacteroides</taxon>
    </lineage>
</organism>
<proteinExistence type="predicted"/>
<comment type="caution">
    <text evidence="1">The sequence shown here is derived from an EMBL/GenBank/DDBJ whole genome shotgun (WGS) entry which is preliminary data.</text>
</comment>
<evidence type="ECO:0000313" key="2">
    <source>
        <dbReference type="Proteomes" id="UP000294604"/>
    </source>
</evidence>
<dbReference type="EMBL" id="PECL01000008">
    <property type="protein sequence ID" value="TEA03988.1"/>
    <property type="molecule type" value="Genomic_DNA"/>
</dbReference>
<reference evidence="1 2" key="1">
    <citation type="journal article" date="2019" name="Sci. Rep.">
        <title>Extended insight into the Mycobacterium chelonae-abscessus complex through whole genome sequencing of Mycobacterium salmoniphilum outbreak and Mycobacterium salmoniphilum-like strains.</title>
        <authorList>
            <person name="Behra P.R.K."/>
            <person name="Das S."/>
            <person name="Pettersson B.M.F."/>
            <person name="Shirreff L."/>
            <person name="DuCote T."/>
            <person name="Jacobsson K.G."/>
            <person name="Ennis D.G."/>
            <person name="Kirsebom L.A."/>
        </authorList>
    </citation>
    <scope>NUCLEOTIDE SEQUENCE [LARGE SCALE GENOMIC DNA]</scope>
    <source>
        <strain evidence="1 2">CCUG 60884</strain>
    </source>
</reference>
<dbReference type="Proteomes" id="UP000294604">
    <property type="component" value="Unassembled WGS sequence"/>
</dbReference>
<name>A0A4R8SU24_9MYCO</name>
<protein>
    <submittedName>
        <fullName evidence="1">Uncharacterized protein</fullName>
    </submittedName>
</protein>